<dbReference type="EMBL" id="JAAALK010000082">
    <property type="protein sequence ID" value="KAG8087126.1"/>
    <property type="molecule type" value="Genomic_DNA"/>
</dbReference>
<sequence>MISCEQQHANTPDSRLTPRPPLPARRPHSPRAGAPHCGGACLRPALPRSSPAPPCGQTPPLPAGHGPPRSGEQEPEPRYIVPLASVAPPSNSGCRGVPEWAVGWGSVRRPEHQSASRPPVSFPVAAPGVPALSALGSRTSGSKA</sequence>
<gene>
    <name evidence="2" type="ORF">GUJ93_ZPchr0010g9860</name>
</gene>
<feature type="compositionally biased region" description="Pro residues" evidence="1">
    <location>
        <begin position="50"/>
        <end position="62"/>
    </location>
</feature>
<evidence type="ECO:0000313" key="3">
    <source>
        <dbReference type="Proteomes" id="UP000729402"/>
    </source>
</evidence>
<evidence type="ECO:0000256" key="1">
    <source>
        <dbReference type="SAM" id="MobiDB-lite"/>
    </source>
</evidence>
<proteinExistence type="predicted"/>
<keyword evidence="3" id="KW-1185">Reference proteome</keyword>
<protein>
    <submittedName>
        <fullName evidence="2">Uncharacterized protein</fullName>
    </submittedName>
</protein>
<reference evidence="2" key="2">
    <citation type="submission" date="2021-02" db="EMBL/GenBank/DDBJ databases">
        <authorList>
            <person name="Kimball J.A."/>
            <person name="Haas M.W."/>
            <person name="Macchietto M."/>
            <person name="Kono T."/>
            <person name="Duquette J."/>
            <person name="Shao M."/>
        </authorList>
    </citation>
    <scope>NUCLEOTIDE SEQUENCE</scope>
    <source>
        <tissue evidence="2">Fresh leaf tissue</tissue>
    </source>
</reference>
<name>A0A8J5WC69_ZIZPA</name>
<reference evidence="2" key="1">
    <citation type="journal article" date="2021" name="bioRxiv">
        <title>Whole Genome Assembly and Annotation of Northern Wild Rice, Zizania palustris L., Supports a Whole Genome Duplication in the Zizania Genus.</title>
        <authorList>
            <person name="Haas M."/>
            <person name="Kono T."/>
            <person name="Macchietto M."/>
            <person name="Millas R."/>
            <person name="McGilp L."/>
            <person name="Shao M."/>
            <person name="Duquette J."/>
            <person name="Hirsch C.N."/>
            <person name="Kimball J."/>
        </authorList>
    </citation>
    <scope>NUCLEOTIDE SEQUENCE</scope>
    <source>
        <tissue evidence="2">Fresh leaf tissue</tissue>
    </source>
</reference>
<dbReference type="AlphaFoldDB" id="A0A8J5WC69"/>
<evidence type="ECO:0000313" key="2">
    <source>
        <dbReference type="EMBL" id="KAG8087126.1"/>
    </source>
</evidence>
<accession>A0A8J5WC69</accession>
<dbReference type="Proteomes" id="UP000729402">
    <property type="component" value="Unassembled WGS sequence"/>
</dbReference>
<feature type="region of interest" description="Disordered" evidence="1">
    <location>
        <begin position="1"/>
        <end position="94"/>
    </location>
</feature>
<feature type="region of interest" description="Disordered" evidence="1">
    <location>
        <begin position="109"/>
        <end position="144"/>
    </location>
</feature>
<feature type="compositionally biased region" description="Polar residues" evidence="1">
    <location>
        <begin position="1"/>
        <end position="13"/>
    </location>
</feature>
<organism evidence="2 3">
    <name type="scientific">Zizania palustris</name>
    <name type="common">Northern wild rice</name>
    <dbReference type="NCBI Taxonomy" id="103762"/>
    <lineage>
        <taxon>Eukaryota</taxon>
        <taxon>Viridiplantae</taxon>
        <taxon>Streptophyta</taxon>
        <taxon>Embryophyta</taxon>
        <taxon>Tracheophyta</taxon>
        <taxon>Spermatophyta</taxon>
        <taxon>Magnoliopsida</taxon>
        <taxon>Liliopsida</taxon>
        <taxon>Poales</taxon>
        <taxon>Poaceae</taxon>
        <taxon>BOP clade</taxon>
        <taxon>Oryzoideae</taxon>
        <taxon>Oryzeae</taxon>
        <taxon>Zizaniinae</taxon>
        <taxon>Zizania</taxon>
    </lineage>
</organism>
<comment type="caution">
    <text evidence="2">The sequence shown here is derived from an EMBL/GenBank/DDBJ whole genome shotgun (WGS) entry which is preliminary data.</text>
</comment>